<accession>A0A2V1D329</accession>
<evidence type="ECO:0000256" key="1">
    <source>
        <dbReference type="ARBA" id="ARBA00006484"/>
    </source>
</evidence>
<dbReference type="Gene3D" id="3.40.50.720">
    <property type="entry name" value="NAD(P)-binding Rossmann-like Domain"/>
    <property type="match status" value="1"/>
</dbReference>
<reference evidence="5 6" key="1">
    <citation type="journal article" date="2018" name="Sci. Rep.">
        <title>Comparative genomics provides insights into the lifestyle and reveals functional heterogeneity of dark septate endophytic fungi.</title>
        <authorList>
            <person name="Knapp D.G."/>
            <person name="Nemeth J.B."/>
            <person name="Barry K."/>
            <person name="Hainaut M."/>
            <person name="Henrissat B."/>
            <person name="Johnson J."/>
            <person name="Kuo A."/>
            <person name="Lim J.H.P."/>
            <person name="Lipzen A."/>
            <person name="Nolan M."/>
            <person name="Ohm R.A."/>
            <person name="Tamas L."/>
            <person name="Grigoriev I.V."/>
            <person name="Spatafora J.W."/>
            <person name="Nagy L.G."/>
            <person name="Kovacs G.M."/>
        </authorList>
    </citation>
    <scope>NUCLEOTIDE SEQUENCE [LARGE SCALE GENOMIC DNA]</scope>
    <source>
        <strain evidence="5 6">DSE2036</strain>
    </source>
</reference>
<sequence>MSSVQGKVIAITGGASRIGFETAKLLSSRGAKVSIADVQQDLLTEAGAEIKSIGGEVFTFKLDVRDREQVESWVKQTVSHFGKLDGAANVARVMGKDIAIKGADEISDEDWEFVLGVNLTSLMYCQRAELQSMKDGGAIVNVASRGGIEGAAKTSAYSASKNGVIGLTRCAAKEMGARGIRVNAVAPGPTETPMFNNTMAANASNGTPITRGSALKNIDIHS</sequence>
<dbReference type="GO" id="GO:0016491">
    <property type="term" value="F:oxidoreductase activity"/>
    <property type="evidence" value="ECO:0007669"/>
    <property type="project" value="UniProtKB-KW"/>
</dbReference>
<dbReference type="OrthoDB" id="1669814at2759"/>
<proteinExistence type="inferred from homology"/>
<name>A0A2V1D329_9PLEO</name>
<comment type="similarity">
    <text evidence="1 4">Belongs to the short-chain dehydrogenases/reductases (SDR) family.</text>
</comment>
<dbReference type="CDD" id="cd05233">
    <property type="entry name" value="SDR_c"/>
    <property type="match status" value="1"/>
</dbReference>
<dbReference type="PANTHER" id="PTHR43180">
    <property type="entry name" value="3-OXOACYL-(ACYL-CARRIER-PROTEIN) REDUCTASE (AFU_ORTHOLOGUE AFUA_6G11210)"/>
    <property type="match status" value="1"/>
</dbReference>
<keyword evidence="3" id="KW-0560">Oxidoreductase</keyword>
<gene>
    <name evidence="5" type="ORF">DM02DRAFT_635378</name>
</gene>
<evidence type="ECO:0000313" key="5">
    <source>
        <dbReference type="EMBL" id="PVH92422.1"/>
    </source>
</evidence>
<evidence type="ECO:0000313" key="6">
    <source>
        <dbReference type="Proteomes" id="UP000244855"/>
    </source>
</evidence>
<dbReference type="InterPro" id="IPR002347">
    <property type="entry name" value="SDR_fam"/>
</dbReference>
<organism evidence="5 6">
    <name type="scientific">Periconia macrospinosa</name>
    <dbReference type="NCBI Taxonomy" id="97972"/>
    <lineage>
        <taxon>Eukaryota</taxon>
        <taxon>Fungi</taxon>
        <taxon>Dikarya</taxon>
        <taxon>Ascomycota</taxon>
        <taxon>Pezizomycotina</taxon>
        <taxon>Dothideomycetes</taxon>
        <taxon>Pleosporomycetidae</taxon>
        <taxon>Pleosporales</taxon>
        <taxon>Massarineae</taxon>
        <taxon>Periconiaceae</taxon>
        <taxon>Periconia</taxon>
    </lineage>
</organism>
<dbReference type="Pfam" id="PF00106">
    <property type="entry name" value="adh_short"/>
    <property type="match status" value="1"/>
</dbReference>
<dbReference type="PROSITE" id="PS00061">
    <property type="entry name" value="ADH_SHORT"/>
    <property type="match status" value="1"/>
</dbReference>
<keyword evidence="2" id="KW-0521">NADP</keyword>
<protein>
    <submittedName>
        <fullName evidence="5">NAD(P)-binding protein</fullName>
    </submittedName>
</protein>
<evidence type="ECO:0000256" key="3">
    <source>
        <dbReference type="ARBA" id="ARBA00023002"/>
    </source>
</evidence>
<dbReference type="FunFam" id="3.40.50.720:FF:000084">
    <property type="entry name" value="Short-chain dehydrogenase reductase"/>
    <property type="match status" value="1"/>
</dbReference>
<dbReference type="Proteomes" id="UP000244855">
    <property type="component" value="Unassembled WGS sequence"/>
</dbReference>
<dbReference type="STRING" id="97972.A0A2V1D329"/>
<dbReference type="AlphaFoldDB" id="A0A2V1D329"/>
<evidence type="ECO:0000256" key="2">
    <source>
        <dbReference type="ARBA" id="ARBA00022857"/>
    </source>
</evidence>
<dbReference type="PRINTS" id="PR00081">
    <property type="entry name" value="GDHRDH"/>
</dbReference>
<dbReference type="InterPro" id="IPR036291">
    <property type="entry name" value="NAD(P)-bd_dom_sf"/>
</dbReference>
<dbReference type="InterPro" id="IPR020904">
    <property type="entry name" value="Sc_DH/Rdtase_CS"/>
</dbReference>
<dbReference type="PRINTS" id="PR00080">
    <property type="entry name" value="SDRFAMILY"/>
</dbReference>
<evidence type="ECO:0000256" key="4">
    <source>
        <dbReference type="RuleBase" id="RU000363"/>
    </source>
</evidence>
<dbReference type="EMBL" id="KZ805685">
    <property type="protein sequence ID" value="PVH92422.1"/>
    <property type="molecule type" value="Genomic_DNA"/>
</dbReference>
<dbReference type="PANTHER" id="PTHR43180:SF63">
    <property type="entry name" value="DEHYDROGENASE_REDUCTASE FAMILY PROTEIN, PUTATIVE (AFU_ORTHOLOGUE AFUA_6G03520)-RELATED"/>
    <property type="match status" value="1"/>
</dbReference>
<keyword evidence="6" id="KW-1185">Reference proteome</keyword>
<dbReference type="SUPFAM" id="SSF51735">
    <property type="entry name" value="NAD(P)-binding Rossmann-fold domains"/>
    <property type="match status" value="1"/>
</dbReference>